<evidence type="ECO:0000256" key="8">
    <source>
        <dbReference type="ARBA" id="ARBA00031254"/>
    </source>
</evidence>
<evidence type="ECO:0000256" key="2">
    <source>
        <dbReference type="ARBA" id="ARBA00006210"/>
    </source>
</evidence>
<evidence type="ECO:0000313" key="12">
    <source>
        <dbReference type="EMBL" id="OAF67759.1"/>
    </source>
</evidence>
<evidence type="ECO:0000256" key="1">
    <source>
        <dbReference type="ARBA" id="ARBA00004123"/>
    </source>
</evidence>
<dbReference type="InterPro" id="IPR051999">
    <property type="entry name" value="Mediator_complex_subunit_1"/>
</dbReference>
<evidence type="ECO:0000256" key="6">
    <source>
        <dbReference type="ARBA" id="ARBA00023163"/>
    </source>
</evidence>
<dbReference type="GO" id="GO:0003712">
    <property type="term" value="F:transcription coregulator activity"/>
    <property type="evidence" value="ECO:0007669"/>
    <property type="project" value="InterPro"/>
</dbReference>
<feature type="region of interest" description="Disordered" evidence="10">
    <location>
        <begin position="1665"/>
        <end position="1686"/>
    </location>
</feature>
<dbReference type="Pfam" id="PF10744">
    <property type="entry name" value="Med1"/>
    <property type="match status" value="1"/>
</dbReference>
<comment type="caution">
    <text evidence="12">The sequence shown here is derived from an EMBL/GenBank/DDBJ whole genome shotgun (WGS) entry which is preliminary data.</text>
</comment>
<dbReference type="EMBL" id="LWCA01000582">
    <property type="protein sequence ID" value="OAF67759.1"/>
    <property type="molecule type" value="Genomic_DNA"/>
</dbReference>
<sequence>MNLNSDFIQQSIRLLRLNKKPQKYRSNTLTKSKLKRQLQKNIKFINDYYSGTFGSSKLSNNPISPSLYISQSFLIGQIHKNLPELKDIHCINDEPNDTIIPVATEGLETVPRSIERSVDSEINHDYPKSVPNESNDTNQLIKRQNLFKIDTPPSVGYKHLCVETLKMNDLNDYFIFDVPSQERKCKYHLYAPGYFIRKSNTFLSMAKFRSCLNTIGSAIFTKNMKDVVAKLNSISESYNLAFSLGLTGNSATITGNFFCIEFEFNHKGYPISVTVRNRAKSFTSQKLIKMIRRNNYEELVEHIKGFSIINEFSLNKNSKSICIKALDELETDLTGLQDFQFDGNLMEIIHSTPMGVLIPRESLGKPLQLVYFLPPSNPISNKNTLNTKQKISALKSIDVGFRVNIELGMHPSNCMLQTSRLLARSITPDGHEIPVFMSHNASNCSLVPATFVAKLNKPIPMIYSIYVKITKDIGFDSNLSDSYKDSYLSLMHEQMKMDSKMYEKLYTKKCINSDNFTCDLNGILIDRIKLNHPRSIPLIVLMLRTQAHLNTLIVNLHNFNDIPPEYHKIVSSIRVDILDYNHLIVEFMHPQSLDFVVIDLHIMGAYDYSCKIEYGEIKETVKICDDFLKKLKETLSLPFCVVQLHNYFKRPDSQNELSFLKNNLKKVKICTMSPEDRQDFEWIKNILKRIDLNQHQNRMELNRLNYSKSENSKFIKSDILMNLNNKTFKNATSFNSCNYFLNPIYFNYLKKRAVEIISSISKKINLVDFITNTNLPEKEPKSLFYYYSKRIWTKKNYELQTQHSDVGSSRNDSFPGKDTELGATTKRKTKKRKTSSDIGPLNANEKNSLDEAISAQTKPPKRKYTRRKSKDSPADKHSGKIDLDERQDDLKIYNNSCSMETNADKQNEGASISSIVISPNKFCKSLQDNSQINPNKLEMDQLQPIKKKRKYRRKKDVELKPNSNKLSFNHNLSCDVHPNVSFDSSSDFSNKLKIRNRSKVTRIVEENSPVFNIEDYTLPPNCDVNIVKYFMKEIELTSKPRRPGRPPKPKTLAKRQMQKFKSAVKLTLQYQNKTEQKNSMQKRDFFVNDESSESTSHITNKMEPINYKHNDIYDGNFTSRKRKPEEIQQGLNLSSKSVTLLNFEESDKIKEEFESHNVEICRSSKSMKLSRNELKHKSIGKYMDLPIEYYKNLEKPEINDNEHSDFDEKECLEEEKLGIDQNDTILENENLPNIENTDSDDKILNVYRIKPNVSEISNIGLDKDIKKLKICIQVTPNSTKKQKIEKMIMSDESNVQNDFDSKEESFELKPVVLNKIESSKKLSMILDRLSKNDSIKTKNLSQSIPDSSKFQTSSSKENQCNESVEKCIAGQSNSPEGNSSRQKISLLRVINDLTNKMNSPKNTKKKSTSQELMKKVRLLDDPNKVAPLVKNSMNKDDVANNSKLIAKKFKKVEISLKDNTQIPLHNHTKSVSTKSNCSSNVPQKKKTFIDNLFKKSEPSLLEKVGYEAELKKLNELKYKSPLVKNNTNTDYKKDNFLKTPNLRYDNQFKLKNSFNSDRSKYQNHYYSNNESDNGYKGIKYNTPLKPVLSDIRRYNFNNRNLGRFNRSFRYDRNNNKSENTQFKMHNYKNDVNPRKVFQENSFNVRNNRSNRYNQRHFYSNYRNMHNRFSSKNKKYKSHQSSNSKMD</sequence>
<dbReference type="Proteomes" id="UP000078046">
    <property type="component" value="Unassembled WGS sequence"/>
</dbReference>
<keyword evidence="13" id="KW-1185">Reference proteome</keyword>
<organism evidence="12 13">
    <name type="scientific">Intoshia linei</name>
    <dbReference type="NCBI Taxonomy" id="1819745"/>
    <lineage>
        <taxon>Eukaryota</taxon>
        <taxon>Metazoa</taxon>
        <taxon>Spiralia</taxon>
        <taxon>Lophotrochozoa</taxon>
        <taxon>Mesozoa</taxon>
        <taxon>Orthonectida</taxon>
        <taxon>Rhopaluridae</taxon>
        <taxon>Intoshia</taxon>
    </lineage>
</organism>
<keyword evidence="4 9" id="KW-0805">Transcription regulation</keyword>
<proteinExistence type="inferred from homology"/>
<feature type="domain" description="Mediator complex subunit Med1" evidence="11">
    <location>
        <begin position="222"/>
        <end position="555"/>
    </location>
</feature>
<feature type="region of interest" description="Disordered" evidence="10">
    <location>
        <begin position="803"/>
        <end position="887"/>
    </location>
</feature>
<comment type="similarity">
    <text evidence="2 9">Belongs to the Mediator complex subunit 1 family.</text>
</comment>
<feature type="compositionally biased region" description="Basic residues" evidence="10">
    <location>
        <begin position="859"/>
        <end position="869"/>
    </location>
</feature>
<comment type="function">
    <text evidence="9">Component of the Mediator complex, a coactivator involved in the regulated transcription of nearly all RNA polymerase II-dependent genes. Mediator functions as a bridge to convey information from gene-specific regulatory proteins to the basal RNA polymerase II transcription machinery. Mediator is recruited to promoters by direct interactions with regulatory proteins and serves as a scaffold for the assembly of a functional preinitiation complex with RNA polymerase II and the general transcription factors.</text>
</comment>
<comment type="subcellular location">
    <subcellularLocation>
        <location evidence="1 9">Nucleus</location>
    </subcellularLocation>
</comment>
<evidence type="ECO:0000256" key="4">
    <source>
        <dbReference type="ARBA" id="ARBA00023015"/>
    </source>
</evidence>
<keyword evidence="6 9" id="KW-0804">Transcription</keyword>
<dbReference type="PANTHER" id="PTHR12881">
    <property type="entry name" value="MEDIATOR OF RNA POLYMERASE II TRANSCRIPTION SUBUNIT 1"/>
    <property type="match status" value="1"/>
</dbReference>
<protein>
    <recommendedName>
        <fullName evidence="3 9">Mediator of RNA polymerase II transcription subunit 1</fullName>
    </recommendedName>
    <alternativeName>
        <fullName evidence="8 9">Mediator complex subunit 1</fullName>
    </alternativeName>
</protein>
<evidence type="ECO:0000256" key="9">
    <source>
        <dbReference type="RuleBase" id="RU364059"/>
    </source>
</evidence>
<name>A0A177B0F5_9BILA</name>
<feature type="compositionally biased region" description="Basic and acidic residues" evidence="10">
    <location>
        <begin position="870"/>
        <end position="887"/>
    </location>
</feature>
<evidence type="ECO:0000256" key="5">
    <source>
        <dbReference type="ARBA" id="ARBA00023159"/>
    </source>
</evidence>
<keyword evidence="5 9" id="KW-0010">Activator</keyword>
<evidence type="ECO:0000256" key="3">
    <source>
        <dbReference type="ARBA" id="ARBA00020612"/>
    </source>
</evidence>
<evidence type="ECO:0000256" key="10">
    <source>
        <dbReference type="SAM" id="MobiDB-lite"/>
    </source>
</evidence>
<evidence type="ECO:0000313" key="13">
    <source>
        <dbReference type="Proteomes" id="UP000078046"/>
    </source>
</evidence>
<feature type="region of interest" description="Disordered" evidence="10">
    <location>
        <begin position="1337"/>
        <end position="1357"/>
    </location>
</feature>
<dbReference type="InterPro" id="IPR019680">
    <property type="entry name" value="Mediator_Med1"/>
</dbReference>
<feature type="compositionally biased region" description="Basic residues" evidence="10">
    <location>
        <begin position="1665"/>
        <end position="1677"/>
    </location>
</feature>
<gene>
    <name evidence="12" type="ORF">A3Q56_04523</name>
</gene>
<reference evidence="12 13" key="1">
    <citation type="submission" date="2016-04" db="EMBL/GenBank/DDBJ databases">
        <title>The genome of Intoshia linei affirms orthonectids as highly simplified spiralians.</title>
        <authorList>
            <person name="Mikhailov K.V."/>
            <person name="Slusarev G.S."/>
            <person name="Nikitin M.A."/>
            <person name="Logacheva M.D."/>
            <person name="Penin A."/>
            <person name="Aleoshin V."/>
            <person name="Panchin Y.V."/>
        </authorList>
    </citation>
    <scope>NUCLEOTIDE SEQUENCE [LARGE SCALE GENOMIC DNA]</scope>
    <source>
        <strain evidence="12">Intl2013</strain>
        <tissue evidence="12">Whole animal</tissue>
    </source>
</reference>
<dbReference type="PANTHER" id="PTHR12881:SF10">
    <property type="entry name" value="MEDIATOR OF RNA POLYMERASE II TRANSCRIPTION SUBUNIT 1"/>
    <property type="match status" value="1"/>
</dbReference>
<accession>A0A177B0F5</accession>
<dbReference type="OrthoDB" id="2281547at2759"/>
<evidence type="ECO:0000256" key="7">
    <source>
        <dbReference type="ARBA" id="ARBA00023242"/>
    </source>
</evidence>
<dbReference type="GO" id="GO:0045944">
    <property type="term" value="P:positive regulation of transcription by RNA polymerase II"/>
    <property type="evidence" value="ECO:0007669"/>
    <property type="project" value="UniProtKB-ARBA"/>
</dbReference>
<keyword evidence="7 9" id="KW-0539">Nucleus</keyword>
<dbReference type="GO" id="GO:0016592">
    <property type="term" value="C:mediator complex"/>
    <property type="evidence" value="ECO:0007669"/>
    <property type="project" value="InterPro"/>
</dbReference>
<evidence type="ECO:0000259" key="11">
    <source>
        <dbReference type="Pfam" id="PF10744"/>
    </source>
</evidence>
<feature type="compositionally biased region" description="Polar residues" evidence="10">
    <location>
        <begin position="803"/>
        <end position="812"/>
    </location>
</feature>